<evidence type="ECO:0000256" key="15">
    <source>
        <dbReference type="PIRSR" id="PIRSR006404-1"/>
    </source>
</evidence>
<dbReference type="PIRSF" id="PIRSF006404">
    <property type="entry name" value="UCP006404_Pept_M50_CBS"/>
    <property type="match status" value="1"/>
</dbReference>
<dbReference type="InterPro" id="IPR016483">
    <property type="entry name" value="UCP006404_Pept_M50_CBS"/>
</dbReference>
<comment type="caution">
    <text evidence="14">Lacks conserved residue(s) required for the propagation of feature annotation.</text>
</comment>
<feature type="binding site" evidence="16">
    <location>
        <position position="65"/>
    </location>
    <ligand>
        <name>Zn(2+)</name>
        <dbReference type="ChEBI" id="CHEBI:29105"/>
        <note>catalytic</note>
    </ligand>
</feature>
<sequence>MGTFTLGRVRDVEVKLHPSFGLVFLYVFFQWGTDASGLAGIVAVLFGLLLVGLVFACVLLHELGHSFMAMHFGVRVHDVTLSVIGGVARTEHVPSRPSTEVLIALAGPAMNVAVMVALAPVILLYGVTHGLASGGEYVDLALGVSVGSLLVWLFYANALMVLFNMLPAFPLDGGRVLRAVLTLVVGRETGTRTAVLVGQALAVALAIVSLVWLQNPAAVLIAVFIVVMAQAEGRAVRLEGAMRRLRVGQFALWDMGGIAPHQPLAYALRGGPRDLAVTDRGRVVGMLWRHDVLHELHGGSRLTVADVMDPDVVTATVDESVYDVQHRMNRLNRWAIPVTEDGQYRGIFTADRFVHVYHHLAPFPLAARRMTDLAASFRQGVRAWTR</sequence>
<comment type="cofactor">
    <cofactor evidence="14 16">
        <name>Zn(2+)</name>
        <dbReference type="ChEBI" id="CHEBI:29105"/>
    </cofactor>
    <text evidence="14 16">Binds 1 zinc ion per subunit.</text>
</comment>
<feature type="transmembrane region" description="Helical" evidence="14">
    <location>
        <begin position="37"/>
        <end position="60"/>
    </location>
</feature>
<dbReference type="Gene3D" id="3.10.580.10">
    <property type="entry name" value="CBS-domain"/>
    <property type="match status" value="1"/>
</dbReference>
<evidence type="ECO:0000256" key="16">
    <source>
        <dbReference type="PIRSR" id="PIRSR006404-2"/>
    </source>
</evidence>
<protein>
    <recommendedName>
        <fullName evidence="14">Zinc metalloprotease</fullName>
    </recommendedName>
</protein>
<dbReference type="AlphaFoldDB" id="A0A6J4VTK3"/>
<feature type="active site" evidence="15">
    <location>
        <position position="62"/>
    </location>
</feature>
<keyword evidence="13 14" id="KW-0472">Membrane</keyword>
<evidence type="ECO:0000256" key="4">
    <source>
        <dbReference type="ARBA" id="ARBA00022670"/>
    </source>
</evidence>
<evidence type="ECO:0000256" key="3">
    <source>
        <dbReference type="ARBA" id="ARBA00022475"/>
    </source>
</evidence>
<evidence type="ECO:0000256" key="1">
    <source>
        <dbReference type="ARBA" id="ARBA00004651"/>
    </source>
</evidence>
<proteinExistence type="inferred from homology"/>
<evidence type="ECO:0000256" key="2">
    <source>
        <dbReference type="ARBA" id="ARBA00007931"/>
    </source>
</evidence>
<dbReference type="CDD" id="cd02205">
    <property type="entry name" value="CBS_pair_SF"/>
    <property type="match status" value="1"/>
</dbReference>
<dbReference type="PANTHER" id="PTHR39188:SF3">
    <property type="entry name" value="STAGE IV SPORULATION PROTEIN FB"/>
    <property type="match status" value="1"/>
</dbReference>
<keyword evidence="7" id="KW-0677">Repeat</keyword>
<keyword evidence="4 14" id="KW-0645">Protease</keyword>
<keyword evidence="6 14" id="KW-0479">Metal-binding</keyword>
<dbReference type="InterPro" id="IPR000644">
    <property type="entry name" value="CBS_dom"/>
</dbReference>
<dbReference type="SUPFAM" id="SSF54631">
    <property type="entry name" value="CBS-domain pair"/>
    <property type="match status" value="1"/>
</dbReference>
<feature type="transmembrane region" description="Helical" evidence="14">
    <location>
        <begin position="101"/>
        <end position="125"/>
    </location>
</feature>
<dbReference type="EMBL" id="CADCWL010000247">
    <property type="protein sequence ID" value="CAA9584587.1"/>
    <property type="molecule type" value="Genomic_DNA"/>
</dbReference>
<organism evidence="19">
    <name type="scientific">uncultured Thermomicrobiales bacterium</name>
    <dbReference type="NCBI Taxonomy" id="1645740"/>
    <lineage>
        <taxon>Bacteria</taxon>
        <taxon>Pseudomonadati</taxon>
        <taxon>Thermomicrobiota</taxon>
        <taxon>Thermomicrobia</taxon>
        <taxon>Thermomicrobiales</taxon>
        <taxon>environmental samples</taxon>
    </lineage>
</organism>
<dbReference type="GO" id="GO:0046872">
    <property type="term" value="F:metal ion binding"/>
    <property type="evidence" value="ECO:0007669"/>
    <property type="project" value="UniProtKB-UniRule"/>
</dbReference>
<dbReference type="Pfam" id="PF00571">
    <property type="entry name" value="CBS"/>
    <property type="match status" value="1"/>
</dbReference>
<evidence type="ECO:0000256" key="6">
    <source>
        <dbReference type="ARBA" id="ARBA00022723"/>
    </source>
</evidence>
<dbReference type="GO" id="GO:0006508">
    <property type="term" value="P:proteolysis"/>
    <property type="evidence" value="ECO:0007669"/>
    <property type="project" value="UniProtKB-KW"/>
</dbReference>
<keyword evidence="11 14" id="KW-0482">Metalloprotease</keyword>
<evidence type="ECO:0000313" key="19">
    <source>
        <dbReference type="EMBL" id="CAA9584587.1"/>
    </source>
</evidence>
<evidence type="ECO:0000256" key="11">
    <source>
        <dbReference type="ARBA" id="ARBA00023049"/>
    </source>
</evidence>
<feature type="transmembrane region" description="Helical" evidence="14">
    <location>
        <begin position="137"/>
        <end position="155"/>
    </location>
</feature>
<comment type="similarity">
    <text evidence="2 14">Belongs to the peptidase M50B family.</text>
</comment>
<keyword evidence="5 14" id="KW-0812">Transmembrane</keyword>
<keyword evidence="3" id="KW-1003">Cell membrane</keyword>
<evidence type="ECO:0000256" key="10">
    <source>
        <dbReference type="ARBA" id="ARBA00022989"/>
    </source>
</evidence>
<evidence type="ECO:0000256" key="5">
    <source>
        <dbReference type="ARBA" id="ARBA00022692"/>
    </source>
</evidence>
<dbReference type="PROSITE" id="PS51371">
    <property type="entry name" value="CBS"/>
    <property type="match status" value="1"/>
</dbReference>
<gene>
    <name evidence="19" type="ORF">AVDCRST_MAG19-4753</name>
</gene>
<dbReference type="PANTHER" id="PTHR39188">
    <property type="entry name" value="MEMBRANE-ASSOCIATED ZINC METALLOPROTEASE M50B"/>
    <property type="match status" value="1"/>
</dbReference>
<evidence type="ECO:0000259" key="18">
    <source>
        <dbReference type="PROSITE" id="PS51371"/>
    </source>
</evidence>
<accession>A0A6J4VTK3</accession>
<evidence type="ECO:0000256" key="9">
    <source>
        <dbReference type="ARBA" id="ARBA00022833"/>
    </source>
</evidence>
<dbReference type="InterPro" id="IPR046342">
    <property type="entry name" value="CBS_dom_sf"/>
</dbReference>
<dbReference type="Pfam" id="PF02163">
    <property type="entry name" value="Peptidase_M50"/>
    <property type="match status" value="1"/>
</dbReference>
<comment type="subcellular location">
    <subcellularLocation>
        <location evidence="1">Cell membrane</location>
        <topology evidence="1">Multi-pass membrane protein</topology>
    </subcellularLocation>
</comment>
<keyword evidence="9 14" id="KW-0862">Zinc</keyword>
<evidence type="ECO:0000256" key="12">
    <source>
        <dbReference type="ARBA" id="ARBA00023122"/>
    </source>
</evidence>
<evidence type="ECO:0000256" key="17">
    <source>
        <dbReference type="PROSITE-ProRule" id="PRU00703"/>
    </source>
</evidence>
<keyword evidence="10 14" id="KW-1133">Transmembrane helix</keyword>
<evidence type="ECO:0000256" key="7">
    <source>
        <dbReference type="ARBA" id="ARBA00022737"/>
    </source>
</evidence>
<feature type="binding site" evidence="16">
    <location>
        <position position="172"/>
    </location>
    <ligand>
        <name>Zn(2+)</name>
        <dbReference type="ChEBI" id="CHEBI:29105"/>
        <note>catalytic</note>
    </ligand>
</feature>
<name>A0A6J4VTK3_9BACT</name>
<feature type="domain" description="CBS" evidence="18">
    <location>
        <begin position="308"/>
        <end position="365"/>
    </location>
</feature>
<evidence type="ECO:0000256" key="14">
    <source>
        <dbReference type="PIRNR" id="PIRNR006404"/>
    </source>
</evidence>
<dbReference type="GO" id="GO:0005886">
    <property type="term" value="C:plasma membrane"/>
    <property type="evidence" value="ECO:0007669"/>
    <property type="project" value="UniProtKB-SubCell"/>
</dbReference>
<dbReference type="InterPro" id="IPR008915">
    <property type="entry name" value="Peptidase_M50"/>
</dbReference>
<feature type="binding site" evidence="16">
    <location>
        <position position="61"/>
    </location>
    <ligand>
        <name>Zn(2+)</name>
        <dbReference type="ChEBI" id="CHEBI:29105"/>
        <note>catalytic</note>
    </ligand>
</feature>
<reference evidence="19" key="1">
    <citation type="submission" date="2020-02" db="EMBL/GenBank/DDBJ databases">
        <authorList>
            <person name="Meier V. D."/>
        </authorList>
    </citation>
    <scope>NUCLEOTIDE SEQUENCE</scope>
    <source>
        <strain evidence="19">AVDCRST_MAG19</strain>
    </source>
</reference>
<dbReference type="GO" id="GO:0008237">
    <property type="term" value="F:metallopeptidase activity"/>
    <property type="evidence" value="ECO:0007669"/>
    <property type="project" value="UniProtKB-UniRule"/>
</dbReference>
<evidence type="ECO:0000256" key="13">
    <source>
        <dbReference type="ARBA" id="ARBA00023136"/>
    </source>
</evidence>
<keyword evidence="12 17" id="KW-0129">CBS domain</keyword>
<keyword evidence="8 14" id="KW-0378">Hydrolase</keyword>
<evidence type="ECO:0000256" key="8">
    <source>
        <dbReference type="ARBA" id="ARBA00022801"/>
    </source>
</evidence>